<comment type="similarity">
    <text evidence="1 4">Belongs to the GTP cyclohydrolase I type 2/NIF3 family.</text>
</comment>
<evidence type="ECO:0000256" key="2">
    <source>
        <dbReference type="ARBA" id="ARBA00022112"/>
    </source>
</evidence>
<dbReference type="PANTHER" id="PTHR13799">
    <property type="entry name" value="NGG1 INTERACTING FACTOR 3"/>
    <property type="match status" value="1"/>
</dbReference>
<feature type="binding site" evidence="5">
    <location>
        <position position="105"/>
    </location>
    <ligand>
        <name>a divalent metal cation</name>
        <dbReference type="ChEBI" id="CHEBI:60240"/>
        <label>1</label>
    </ligand>
</feature>
<dbReference type="AlphaFoldDB" id="A0A6I0FHK0"/>
<dbReference type="InterPro" id="IPR036069">
    <property type="entry name" value="DUF34/NIF3_sf"/>
</dbReference>
<evidence type="ECO:0000256" key="3">
    <source>
        <dbReference type="ARBA" id="ARBA00022723"/>
    </source>
</evidence>
<dbReference type="Gene3D" id="3.30.70.120">
    <property type="match status" value="1"/>
</dbReference>
<name>A0A6I0FHK0_9FIRM</name>
<dbReference type="RefSeq" id="WP_151859855.1">
    <property type="nucleotide sequence ID" value="NZ_WBZC01000004.1"/>
</dbReference>
<evidence type="ECO:0000256" key="5">
    <source>
        <dbReference type="PIRSR" id="PIRSR602678-1"/>
    </source>
</evidence>
<dbReference type="InterPro" id="IPR015867">
    <property type="entry name" value="N-reg_PII/ATP_PRibTrfase_C"/>
</dbReference>
<dbReference type="EMBL" id="WBZC01000004">
    <property type="protein sequence ID" value="KAB3538627.1"/>
    <property type="molecule type" value="Genomic_DNA"/>
</dbReference>
<sequence length="372" mass="41030">MAEKAKLIIDILETLAPKGEALSWDNVGLQVGDQDSFVKKALICLDVNDKVLDEAIENGCQMIVTHHPLIFKPIKSILKNEVKGNIIYRAIKNNINIYSAHTNIDIVEEGLNDFICYKLGFSNTQFLETINSYSYVKLVVFVPEDCVDTLAEVLGDAGAGHIGNYSNCSFRASGIGTFKPLTGSNPYIGEEGQVELVKEVRLETIVEESKLNHVIEEMVKAHPYEEVAYDIYPLAIKKPKNGIGRVADLDSSVPTTILIENIKASLGIENLRFIGDINRAVNRIAVINGSGADYIGLAAAAKCDCLLTGDIKYHEAQLALDLGVNVIDIGHYESEIHFIELVTDYLNSCFSKTNIDVEVIASRVYNNPFQYL</sequence>
<comment type="caution">
    <text evidence="6">The sequence shown here is derived from an EMBL/GenBank/DDBJ whole genome shotgun (WGS) entry which is preliminary data.</text>
</comment>
<feature type="binding site" evidence="5">
    <location>
        <position position="335"/>
    </location>
    <ligand>
        <name>a divalent metal cation</name>
        <dbReference type="ChEBI" id="CHEBI:60240"/>
        <label>1</label>
    </ligand>
</feature>
<dbReference type="InterPro" id="IPR017221">
    <property type="entry name" value="DUF34/NIF3_bac"/>
</dbReference>
<evidence type="ECO:0000256" key="4">
    <source>
        <dbReference type="PIRNR" id="PIRNR037489"/>
    </source>
</evidence>
<feature type="binding site" evidence="5">
    <location>
        <position position="331"/>
    </location>
    <ligand>
        <name>a divalent metal cation</name>
        <dbReference type="ChEBI" id="CHEBI:60240"/>
        <label>1</label>
    </ligand>
</feature>
<gene>
    <name evidence="6" type="ORF">F8154_01685</name>
</gene>
<dbReference type="OrthoDB" id="9792792at2"/>
<organism evidence="6 7">
    <name type="scientific">Alkaliphilus pronyensis</name>
    <dbReference type="NCBI Taxonomy" id="1482732"/>
    <lineage>
        <taxon>Bacteria</taxon>
        <taxon>Bacillati</taxon>
        <taxon>Bacillota</taxon>
        <taxon>Clostridia</taxon>
        <taxon>Peptostreptococcales</taxon>
        <taxon>Natronincolaceae</taxon>
        <taxon>Alkaliphilus</taxon>
    </lineage>
</organism>
<dbReference type="NCBIfam" id="TIGR00486">
    <property type="entry name" value="YbgI_SA1388"/>
    <property type="match status" value="1"/>
</dbReference>
<keyword evidence="3 4" id="KW-0479">Metal-binding</keyword>
<dbReference type="FunFam" id="3.40.1390.30:FF:000001">
    <property type="entry name" value="GTP cyclohydrolase 1 type 2"/>
    <property type="match status" value="1"/>
</dbReference>
<proteinExistence type="inferred from homology"/>
<reference evidence="6 7" key="1">
    <citation type="submission" date="2019-10" db="EMBL/GenBank/DDBJ databases">
        <title>Alkaliphilus serpentinus sp. nov. and Alkaliphilus pronyensis sp. nov., two novel anaerobic alkaliphilic species isolated from the serpentinized-hosted hydrothermal field of the Prony Bay (New Caledonia).</title>
        <authorList>
            <person name="Postec A."/>
        </authorList>
    </citation>
    <scope>NUCLEOTIDE SEQUENCE [LARGE SCALE GENOMIC DNA]</scope>
    <source>
        <strain evidence="6 7">LacV</strain>
    </source>
</reference>
<evidence type="ECO:0000313" key="6">
    <source>
        <dbReference type="EMBL" id="KAB3538627.1"/>
    </source>
</evidence>
<dbReference type="FunFam" id="3.30.70.120:FF:000006">
    <property type="entry name" value="GTP cyclohydrolase 1 type 2 homolog"/>
    <property type="match status" value="1"/>
</dbReference>
<dbReference type="Pfam" id="PF01784">
    <property type="entry name" value="DUF34_NIF3"/>
    <property type="match status" value="1"/>
</dbReference>
<dbReference type="InterPro" id="IPR002678">
    <property type="entry name" value="DUF34/NIF3"/>
</dbReference>
<evidence type="ECO:0000313" key="7">
    <source>
        <dbReference type="Proteomes" id="UP000432715"/>
    </source>
</evidence>
<evidence type="ECO:0000256" key="1">
    <source>
        <dbReference type="ARBA" id="ARBA00006964"/>
    </source>
</evidence>
<dbReference type="GO" id="GO:0005737">
    <property type="term" value="C:cytoplasm"/>
    <property type="evidence" value="ECO:0007669"/>
    <property type="project" value="TreeGrafter"/>
</dbReference>
<dbReference type="GO" id="GO:0046872">
    <property type="term" value="F:metal ion binding"/>
    <property type="evidence" value="ECO:0007669"/>
    <property type="project" value="UniProtKB-UniRule"/>
</dbReference>
<keyword evidence="7" id="KW-1185">Reference proteome</keyword>
<dbReference type="PIRSF" id="PIRSF037489">
    <property type="entry name" value="UCP037489_NIF3_YqfO"/>
    <property type="match status" value="1"/>
</dbReference>
<dbReference type="PANTHER" id="PTHR13799:SF14">
    <property type="entry name" value="GTP CYCLOHYDROLASE 1 TYPE 2 HOMOLOG"/>
    <property type="match status" value="1"/>
</dbReference>
<dbReference type="Proteomes" id="UP000432715">
    <property type="component" value="Unassembled WGS sequence"/>
</dbReference>
<dbReference type="Gene3D" id="3.40.1390.30">
    <property type="entry name" value="NIF3 (NGG1p interacting factor 3)-like"/>
    <property type="match status" value="1"/>
</dbReference>
<feature type="binding site" evidence="5">
    <location>
        <position position="66"/>
    </location>
    <ligand>
        <name>a divalent metal cation</name>
        <dbReference type="ChEBI" id="CHEBI:60240"/>
        <label>1</label>
    </ligand>
</feature>
<accession>A0A6I0FHK0</accession>
<protein>
    <recommendedName>
        <fullName evidence="2 4">GTP cyclohydrolase 1 type 2 homolog</fullName>
    </recommendedName>
</protein>
<feature type="binding site" evidence="5">
    <location>
        <position position="67"/>
    </location>
    <ligand>
        <name>a divalent metal cation</name>
        <dbReference type="ChEBI" id="CHEBI:60240"/>
        <label>1</label>
    </ligand>
</feature>
<dbReference type="SUPFAM" id="SSF102705">
    <property type="entry name" value="NIF3 (NGG1p interacting factor 3)-like"/>
    <property type="match status" value="1"/>
</dbReference>